<evidence type="ECO:0000256" key="2">
    <source>
        <dbReference type="ARBA" id="ARBA00022448"/>
    </source>
</evidence>
<feature type="transmembrane region" description="Helical" evidence="13">
    <location>
        <begin position="328"/>
        <end position="346"/>
    </location>
</feature>
<dbReference type="Gene3D" id="3.30.1360.60">
    <property type="entry name" value="Glucose permease domain IIB"/>
    <property type="match status" value="1"/>
</dbReference>
<evidence type="ECO:0000259" key="15">
    <source>
        <dbReference type="PROSITE" id="PS51103"/>
    </source>
</evidence>
<dbReference type="InterPro" id="IPR010974">
    <property type="entry name" value="PTS_IIBC_nag"/>
</dbReference>
<keyword evidence="4" id="KW-0762">Sugar transport</keyword>
<keyword evidence="7 13" id="KW-0812">Transmembrane</keyword>
<organism evidence="16 17">
    <name type="scientific">Clostridium perfringens</name>
    <dbReference type="NCBI Taxonomy" id="1502"/>
    <lineage>
        <taxon>Bacteria</taxon>
        <taxon>Bacillati</taxon>
        <taxon>Bacillota</taxon>
        <taxon>Clostridia</taxon>
        <taxon>Eubacteriales</taxon>
        <taxon>Clostridiaceae</taxon>
        <taxon>Clostridium</taxon>
    </lineage>
</organism>
<feature type="transmembrane region" description="Helical" evidence="13">
    <location>
        <begin position="178"/>
        <end position="196"/>
    </location>
</feature>
<evidence type="ECO:0000256" key="13">
    <source>
        <dbReference type="SAM" id="Phobius"/>
    </source>
</evidence>
<feature type="domain" description="PTS EIIC type-1" evidence="15">
    <location>
        <begin position="16"/>
        <end position="385"/>
    </location>
</feature>
<keyword evidence="9 13" id="KW-1133">Transmembrane helix</keyword>
<feature type="transmembrane region" description="Helical" evidence="13">
    <location>
        <begin position="148"/>
        <end position="166"/>
    </location>
</feature>
<dbReference type="PROSITE" id="PS51098">
    <property type="entry name" value="PTS_EIIB_TYPE_1"/>
    <property type="match status" value="1"/>
</dbReference>
<dbReference type="GO" id="GO:0016301">
    <property type="term" value="F:kinase activity"/>
    <property type="evidence" value="ECO:0007669"/>
    <property type="project" value="UniProtKB-KW"/>
</dbReference>
<dbReference type="CDD" id="cd00212">
    <property type="entry name" value="PTS_IIB_glc"/>
    <property type="match status" value="1"/>
</dbReference>
<dbReference type="InterPro" id="IPR018113">
    <property type="entry name" value="PTrfase_EIIB_Cys"/>
</dbReference>
<evidence type="ECO:0000313" key="16">
    <source>
        <dbReference type="EMBL" id="KXA11888.1"/>
    </source>
</evidence>
<evidence type="ECO:0000256" key="9">
    <source>
        <dbReference type="ARBA" id="ARBA00022989"/>
    </source>
</evidence>
<dbReference type="InterPro" id="IPR013013">
    <property type="entry name" value="PTS_EIIC_1"/>
</dbReference>
<evidence type="ECO:0000256" key="3">
    <source>
        <dbReference type="ARBA" id="ARBA00022475"/>
    </source>
</evidence>
<dbReference type="GO" id="GO:0019866">
    <property type="term" value="C:organelle inner membrane"/>
    <property type="evidence" value="ECO:0007669"/>
    <property type="project" value="InterPro"/>
</dbReference>
<dbReference type="SUPFAM" id="SSF55604">
    <property type="entry name" value="Glucose permease domain IIB"/>
    <property type="match status" value="1"/>
</dbReference>
<keyword evidence="5" id="KW-0808">Transferase</keyword>
<keyword evidence="10 13" id="KW-0472">Membrane</keyword>
<keyword evidence="6" id="KW-0598">Phosphotransferase system</keyword>
<dbReference type="Proteomes" id="UP000070646">
    <property type="component" value="Unassembled WGS sequence"/>
</dbReference>
<feature type="transmembrane region" description="Helical" evidence="13">
    <location>
        <begin position="352"/>
        <end position="373"/>
    </location>
</feature>
<dbReference type="GO" id="GO:0009401">
    <property type="term" value="P:phosphoenolpyruvate-dependent sugar phosphotransferase system"/>
    <property type="evidence" value="ECO:0007669"/>
    <property type="project" value="UniProtKB-KW"/>
</dbReference>
<accession>A0A133N6J4</accession>
<evidence type="ECO:0000256" key="12">
    <source>
        <dbReference type="SAM" id="MobiDB-lite"/>
    </source>
</evidence>
<dbReference type="AlphaFoldDB" id="A0A133N6J4"/>
<sequence length="491" mass="52386">MKKLIRRNEQMSKKGSKVLGFLQRIGKSLMVPIAVMPALGLLLRLGDKDLLNIPWISAAGGAAFGDNMAMLFAVGIGFGLSDENNGVGGLAGLLGFLVMKNVATSFDSSINMGAFGGVVAGVVGGLLYNKFKDIKVPQFLGFFGGKRFVPIITSAVCLILGVFFGYTWPTFQAGLDGFANIMVAAGAIGAGIYGILNRLLIPIGLHHVMNTVIWFQLGSFTDPVSGQIATGDIARFLAGDPTAGVYTAGFYPIMMFGLPAACLAMYVCAKKKNKAVVGGMFLSLALTAIITGITEPIEFAFMFLSPILYVIHAILTGISLAVAYALNVHLAFSFSGGLIDYILYFGKGQNQLMILLMGIVAFVIYYFLFVFFIKKFNLKTPGREDDFDDENEDVPTNSKTVSKSGDNPSKGGTLAEKAEVVLEALGGKENIEVLDNCITRLRLTLKDASIIDEAALKRAGANGIMKLDGKNVQVIMGTLADPLASQMKKLL</sequence>
<dbReference type="InterPro" id="IPR001996">
    <property type="entry name" value="PTS_IIB_1"/>
</dbReference>
<feature type="transmembrane region" description="Helical" evidence="13">
    <location>
        <begin position="87"/>
        <end position="103"/>
    </location>
</feature>
<dbReference type="PANTHER" id="PTHR30009">
    <property type="entry name" value="CYTOCHROME C-TYPE SYNTHESIS PROTEIN AND PTS TRANSMEMBRANE COMPONENT"/>
    <property type="match status" value="1"/>
</dbReference>
<dbReference type="NCBIfam" id="TIGR00826">
    <property type="entry name" value="EIIB_glc"/>
    <property type="match status" value="1"/>
</dbReference>
<evidence type="ECO:0000256" key="8">
    <source>
        <dbReference type="ARBA" id="ARBA00022777"/>
    </source>
</evidence>
<evidence type="ECO:0000256" key="7">
    <source>
        <dbReference type="ARBA" id="ARBA00022692"/>
    </source>
</evidence>
<feature type="transmembrane region" description="Helical" evidence="13">
    <location>
        <begin position="109"/>
        <end position="128"/>
    </location>
</feature>
<dbReference type="GO" id="GO:0015572">
    <property type="term" value="F:N-acetylglucosamine transmembrane transporter activity"/>
    <property type="evidence" value="ECO:0007669"/>
    <property type="project" value="InterPro"/>
</dbReference>
<dbReference type="Pfam" id="PF02378">
    <property type="entry name" value="PTS_EIIC"/>
    <property type="match status" value="1"/>
</dbReference>
<evidence type="ECO:0000256" key="1">
    <source>
        <dbReference type="ARBA" id="ARBA00004651"/>
    </source>
</evidence>
<evidence type="ECO:0000256" key="5">
    <source>
        <dbReference type="ARBA" id="ARBA00022679"/>
    </source>
</evidence>
<feature type="region of interest" description="Disordered" evidence="12">
    <location>
        <begin position="384"/>
        <end position="412"/>
    </location>
</feature>
<protein>
    <submittedName>
        <fullName evidence="16">PTS system, N-acetylglucosamine-specific IIBC component</fullName>
    </submittedName>
</protein>
<name>A0A133N6J4_CLOPF</name>
<dbReference type="EMBL" id="LRPU01000074">
    <property type="protein sequence ID" value="KXA11888.1"/>
    <property type="molecule type" value="Genomic_DNA"/>
</dbReference>
<keyword evidence="2" id="KW-0813">Transport</keyword>
<evidence type="ECO:0000259" key="14">
    <source>
        <dbReference type="PROSITE" id="PS51098"/>
    </source>
</evidence>
<dbReference type="GO" id="GO:0015764">
    <property type="term" value="P:N-acetylglucosamine transport"/>
    <property type="evidence" value="ECO:0007669"/>
    <property type="project" value="TreeGrafter"/>
</dbReference>
<dbReference type="PROSITE" id="PS51103">
    <property type="entry name" value="PTS_EIIC_TYPE_1"/>
    <property type="match status" value="1"/>
</dbReference>
<dbReference type="Pfam" id="PF00367">
    <property type="entry name" value="PTS_EIIB"/>
    <property type="match status" value="1"/>
</dbReference>
<evidence type="ECO:0000256" key="10">
    <source>
        <dbReference type="ARBA" id="ARBA00023136"/>
    </source>
</evidence>
<dbReference type="PANTHER" id="PTHR30009:SF4">
    <property type="entry name" value="PTS SYSTEM N-ACETYLGLUCOSAMINE-SPECIFIC EIICBA COMPONENT"/>
    <property type="match status" value="1"/>
</dbReference>
<feature type="transmembrane region" description="Helical" evidence="13">
    <location>
        <begin position="21"/>
        <end position="43"/>
    </location>
</feature>
<feature type="compositionally biased region" description="Polar residues" evidence="12">
    <location>
        <begin position="394"/>
        <end position="407"/>
    </location>
</feature>
<feature type="domain" description="PTS EIIB type-1" evidence="14">
    <location>
        <begin position="415"/>
        <end position="491"/>
    </location>
</feature>
<feature type="transmembrane region" description="Helical" evidence="13">
    <location>
        <begin position="299"/>
        <end position="321"/>
    </location>
</feature>
<comment type="caution">
    <text evidence="16">The sequence shown here is derived from an EMBL/GenBank/DDBJ whole genome shotgun (WGS) entry which is preliminary data.</text>
</comment>
<feature type="transmembrane region" description="Helical" evidence="13">
    <location>
        <begin position="208"/>
        <end position="229"/>
    </location>
</feature>
<dbReference type="PATRIC" id="fig|1502.174.peg.1596"/>
<comment type="subcellular location">
    <subcellularLocation>
        <location evidence="1">Cell membrane</location>
        <topology evidence="1">Multi-pass membrane protein</topology>
    </subcellularLocation>
</comment>
<evidence type="ECO:0000313" key="17">
    <source>
        <dbReference type="Proteomes" id="UP000070646"/>
    </source>
</evidence>
<proteinExistence type="predicted"/>
<dbReference type="NCBIfam" id="TIGR01998">
    <property type="entry name" value="PTS-II-BC-nag"/>
    <property type="match status" value="1"/>
</dbReference>
<dbReference type="GO" id="GO:0005886">
    <property type="term" value="C:plasma membrane"/>
    <property type="evidence" value="ECO:0007669"/>
    <property type="project" value="UniProtKB-SubCell"/>
</dbReference>
<feature type="active site" description="Phosphocysteine intermediate; for EIIB activity" evidence="11">
    <location>
        <position position="437"/>
    </location>
</feature>
<feature type="transmembrane region" description="Helical" evidence="13">
    <location>
        <begin position="249"/>
        <end position="268"/>
    </location>
</feature>
<dbReference type="GO" id="GO:0090563">
    <property type="term" value="F:protein-phosphocysteine-sugar phosphotransferase activity"/>
    <property type="evidence" value="ECO:0007669"/>
    <property type="project" value="TreeGrafter"/>
</dbReference>
<dbReference type="InterPro" id="IPR003352">
    <property type="entry name" value="PTS_EIIC"/>
</dbReference>
<keyword evidence="3" id="KW-1003">Cell membrane</keyword>
<dbReference type="InterPro" id="IPR050429">
    <property type="entry name" value="PTS_Glucose_EIICBA"/>
</dbReference>
<dbReference type="FunFam" id="3.30.1360.60:FF:000001">
    <property type="entry name" value="PTS system glucose-specific IIBC component PtsG"/>
    <property type="match status" value="1"/>
</dbReference>
<gene>
    <name evidence="16" type="ORF">HMPREF3222_01584</name>
</gene>
<dbReference type="PROSITE" id="PS01035">
    <property type="entry name" value="PTS_EIIB_TYPE_1_CYS"/>
    <property type="match status" value="1"/>
</dbReference>
<evidence type="ECO:0000256" key="6">
    <source>
        <dbReference type="ARBA" id="ARBA00022683"/>
    </source>
</evidence>
<dbReference type="GO" id="GO:0008982">
    <property type="term" value="F:protein-N(PI)-phosphohistidine-sugar phosphotransferase activity"/>
    <property type="evidence" value="ECO:0007669"/>
    <property type="project" value="InterPro"/>
</dbReference>
<keyword evidence="8" id="KW-0418">Kinase</keyword>
<reference evidence="16 17" key="1">
    <citation type="submission" date="2016-01" db="EMBL/GenBank/DDBJ databases">
        <authorList>
            <person name="Oliw E.H."/>
        </authorList>
    </citation>
    <scope>NUCLEOTIDE SEQUENCE [LARGE SCALE GENOMIC DNA]</scope>
    <source>
        <strain evidence="16 17">MJR7757A</strain>
    </source>
</reference>
<feature type="transmembrane region" description="Helical" evidence="13">
    <location>
        <begin position="275"/>
        <end position="293"/>
    </location>
</feature>
<evidence type="ECO:0000256" key="11">
    <source>
        <dbReference type="PROSITE-ProRule" id="PRU00421"/>
    </source>
</evidence>
<evidence type="ECO:0000256" key="4">
    <source>
        <dbReference type="ARBA" id="ARBA00022597"/>
    </source>
</evidence>
<feature type="transmembrane region" description="Helical" evidence="13">
    <location>
        <begin position="55"/>
        <end position="80"/>
    </location>
</feature>
<dbReference type="InterPro" id="IPR036878">
    <property type="entry name" value="Glu_permease_IIB"/>
</dbReference>